<dbReference type="Gene3D" id="1.20.120.1350">
    <property type="entry name" value="Pneumovirus matrix protein 2 (M2), zinc-binding domain"/>
    <property type="match status" value="1"/>
</dbReference>
<proteinExistence type="predicted"/>
<feature type="domain" description="C3H1-type" evidence="9">
    <location>
        <begin position="330"/>
        <end position="359"/>
    </location>
</feature>
<evidence type="ECO:0000256" key="3">
    <source>
        <dbReference type="ARBA" id="ARBA00022737"/>
    </source>
</evidence>
<keyword evidence="11" id="KW-1185">Reference proteome</keyword>
<dbReference type="PROSITE" id="PS00518">
    <property type="entry name" value="ZF_RING_1"/>
    <property type="match status" value="1"/>
</dbReference>
<feature type="zinc finger region" description="C3H1-type" evidence="6">
    <location>
        <begin position="2"/>
        <end position="29"/>
    </location>
</feature>
<dbReference type="SMART" id="SM00356">
    <property type="entry name" value="ZnF_C3H1"/>
    <property type="match status" value="4"/>
</dbReference>
<dbReference type="InterPro" id="IPR036855">
    <property type="entry name" value="Znf_CCCH_sf"/>
</dbReference>
<dbReference type="GO" id="GO:0000209">
    <property type="term" value="P:protein polyubiquitination"/>
    <property type="evidence" value="ECO:0007669"/>
    <property type="project" value="InterPro"/>
</dbReference>
<evidence type="ECO:0000256" key="7">
    <source>
        <dbReference type="SAM" id="MobiDB-lite"/>
    </source>
</evidence>
<dbReference type="InterPro" id="IPR001841">
    <property type="entry name" value="Znf_RING"/>
</dbReference>
<reference evidence="10" key="2">
    <citation type="journal article" date="2023" name="Microbiol Resour">
        <title>Decontamination and Annotation of the Draft Genome Sequence of the Oomycete Lagenidium giganteum ARSEF 373.</title>
        <authorList>
            <person name="Morgan W.R."/>
            <person name="Tartar A."/>
        </authorList>
    </citation>
    <scope>NUCLEOTIDE SEQUENCE</scope>
    <source>
        <strain evidence="10">ARSEF 373</strain>
    </source>
</reference>
<evidence type="ECO:0000313" key="11">
    <source>
        <dbReference type="Proteomes" id="UP001146120"/>
    </source>
</evidence>
<dbReference type="EMBL" id="DAKRPA010000099">
    <property type="protein sequence ID" value="DAZ98732.1"/>
    <property type="molecule type" value="Genomic_DNA"/>
</dbReference>
<keyword evidence="2 6" id="KW-0479">Metal-binding</keyword>
<dbReference type="GO" id="GO:0061630">
    <property type="term" value="F:ubiquitin protein ligase activity"/>
    <property type="evidence" value="ECO:0007669"/>
    <property type="project" value="UniProtKB-EC"/>
</dbReference>
<dbReference type="PANTHER" id="PTHR11224">
    <property type="entry name" value="MAKORIN-RELATED"/>
    <property type="match status" value="1"/>
</dbReference>
<name>A0AAV2YVR6_9STRA</name>
<organism evidence="10 11">
    <name type="scientific">Lagenidium giganteum</name>
    <dbReference type="NCBI Taxonomy" id="4803"/>
    <lineage>
        <taxon>Eukaryota</taxon>
        <taxon>Sar</taxon>
        <taxon>Stramenopiles</taxon>
        <taxon>Oomycota</taxon>
        <taxon>Peronosporomycetes</taxon>
        <taxon>Pythiales</taxon>
        <taxon>Pythiaceae</taxon>
    </lineage>
</organism>
<protein>
    <recommendedName>
        <fullName evidence="12">RING-type E3 ubiquitin transferase</fullName>
    </recommendedName>
</protein>
<reference evidence="10" key="1">
    <citation type="submission" date="2022-11" db="EMBL/GenBank/DDBJ databases">
        <authorList>
            <person name="Morgan W.R."/>
            <person name="Tartar A."/>
        </authorList>
    </citation>
    <scope>NUCLEOTIDE SEQUENCE</scope>
    <source>
        <strain evidence="10">ARSEF 373</strain>
    </source>
</reference>
<dbReference type="Proteomes" id="UP001146120">
    <property type="component" value="Unassembled WGS sequence"/>
</dbReference>
<dbReference type="Pfam" id="PF18044">
    <property type="entry name" value="zf-CCCH_4"/>
    <property type="match status" value="1"/>
</dbReference>
<dbReference type="InterPro" id="IPR013083">
    <property type="entry name" value="Znf_RING/FYVE/PHD"/>
</dbReference>
<keyword evidence="3" id="KW-0677">Repeat</keyword>
<sequence>MAKSPLPCKFFLQNTCTAGRYCRFSHDIDDDARAALERVSASTGERALAPGAIKVPCRFFNEGGCATGNNCPYLHVSGDAEEKPKAKPKPAAKPVKMYVLSKKTKNAPVSGKPAGSSEDEKEKKSSNGSDQQVTELSDIISKEEELYYYGAPGQFMDPEQMTPEEITAAMAKLNMPSFLDVAKRHAQDDDTDSTFFHEERAAEPKCTFFIQGLCRYGDSCFYSHSLDAPVETEEEMLKVGEELRLSAELECNICYDNILQKGERFGLLSGCTHPFCLSCVRNWRGNADQPKQTVRQCPVCRVETHFVVPSNRMVSDPERKKALVSSYVQNLSGIPCRHFDEGRGTCPFGTSCFYAHKYADGTLDPRQVRTAVDADGHYDVLREVRLEQFLKRQ</sequence>
<dbReference type="SMART" id="SM00184">
    <property type="entry name" value="RING"/>
    <property type="match status" value="1"/>
</dbReference>
<accession>A0AAV2YVR6</accession>
<dbReference type="InterPro" id="IPR017907">
    <property type="entry name" value="Znf_RING_CS"/>
</dbReference>
<evidence type="ECO:0000256" key="6">
    <source>
        <dbReference type="PROSITE-ProRule" id="PRU00723"/>
    </source>
</evidence>
<dbReference type="AlphaFoldDB" id="A0AAV2YVR6"/>
<dbReference type="Gene3D" id="3.30.1370.210">
    <property type="match status" value="1"/>
</dbReference>
<keyword evidence="1" id="KW-0808">Transferase</keyword>
<comment type="caution">
    <text evidence="10">The sequence shown here is derived from an EMBL/GenBank/DDBJ whole genome shotgun (WGS) entry which is preliminary data.</text>
</comment>
<dbReference type="InterPro" id="IPR000571">
    <property type="entry name" value="Znf_CCCH"/>
</dbReference>
<dbReference type="Gene3D" id="3.30.40.10">
    <property type="entry name" value="Zinc/RING finger domain, C3HC4 (zinc finger)"/>
    <property type="match status" value="1"/>
</dbReference>
<evidence type="ECO:0000256" key="5">
    <source>
        <dbReference type="ARBA" id="ARBA00022833"/>
    </source>
</evidence>
<dbReference type="Pfam" id="PF00097">
    <property type="entry name" value="zf-C3HC4"/>
    <property type="match status" value="1"/>
</dbReference>
<dbReference type="PANTHER" id="PTHR11224:SF10">
    <property type="entry name" value="IP09428P-RELATED"/>
    <property type="match status" value="1"/>
</dbReference>
<evidence type="ECO:0008006" key="12">
    <source>
        <dbReference type="Google" id="ProtNLM"/>
    </source>
</evidence>
<evidence type="ECO:0000256" key="1">
    <source>
        <dbReference type="ARBA" id="ARBA00022679"/>
    </source>
</evidence>
<dbReference type="SUPFAM" id="SSF90229">
    <property type="entry name" value="CCCH zinc finger"/>
    <property type="match status" value="3"/>
</dbReference>
<dbReference type="Pfam" id="PF14608">
    <property type="entry name" value="zf-CCCH_2"/>
    <property type="match status" value="3"/>
</dbReference>
<evidence type="ECO:0000256" key="2">
    <source>
        <dbReference type="ARBA" id="ARBA00022723"/>
    </source>
</evidence>
<dbReference type="Gene3D" id="2.30.30.1190">
    <property type="match status" value="1"/>
</dbReference>
<feature type="zinc finger region" description="C3H1-type" evidence="6">
    <location>
        <begin position="56"/>
        <end position="78"/>
    </location>
</feature>
<keyword evidence="4 6" id="KW-0863">Zinc-finger</keyword>
<dbReference type="SUPFAM" id="SSF57850">
    <property type="entry name" value="RING/U-box"/>
    <property type="match status" value="1"/>
</dbReference>
<feature type="domain" description="C3H1-type" evidence="9">
    <location>
        <begin position="200"/>
        <end position="227"/>
    </location>
</feature>
<evidence type="ECO:0000313" key="10">
    <source>
        <dbReference type="EMBL" id="DAZ98732.1"/>
    </source>
</evidence>
<dbReference type="PROSITE" id="PS50103">
    <property type="entry name" value="ZF_C3H1"/>
    <property type="match status" value="4"/>
</dbReference>
<evidence type="ECO:0000256" key="4">
    <source>
        <dbReference type="ARBA" id="ARBA00022771"/>
    </source>
</evidence>
<feature type="zinc finger region" description="C3H1-type" evidence="6">
    <location>
        <begin position="330"/>
        <end position="359"/>
    </location>
</feature>
<evidence type="ECO:0000259" key="8">
    <source>
        <dbReference type="PROSITE" id="PS50089"/>
    </source>
</evidence>
<keyword evidence="5 6" id="KW-0862">Zinc</keyword>
<feature type="zinc finger region" description="C3H1-type" evidence="6">
    <location>
        <begin position="200"/>
        <end position="227"/>
    </location>
</feature>
<gene>
    <name evidence="10" type="ORF">N0F65_006764</name>
</gene>
<dbReference type="InterPro" id="IPR041367">
    <property type="entry name" value="Znf-CCCH_4"/>
</dbReference>
<dbReference type="InterPro" id="IPR018957">
    <property type="entry name" value="Znf_C3HC4_RING-type"/>
</dbReference>
<dbReference type="PROSITE" id="PS50089">
    <property type="entry name" value="ZF_RING_2"/>
    <property type="match status" value="1"/>
</dbReference>
<feature type="domain" description="C3H1-type" evidence="9">
    <location>
        <begin position="56"/>
        <end position="78"/>
    </location>
</feature>
<feature type="domain" description="RING-type" evidence="8">
    <location>
        <begin position="251"/>
        <end position="301"/>
    </location>
</feature>
<evidence type="ECO:0000259" key="9">
    <source>
        <dbReference type="PROSITE" id="PS50103"/>
    </source>
</evidence>
<feature type="region of interest" description="Disordered" evidence="7">
    <location>
        <begin position="104"/>
        <end position="136"/>
    </location>
</feature>
<dbReference type="InterPro" id="IPR045072">
    <property type="entry name" value="MKRN-like"/>
</dbReference>
<dbReference type="GO" id="GO:0008270">
    <property type="term" value="F:zinc ion binding"/>
    <property type="evidence" value="ECO:0007669"/>
    <property type="project" value="UniProtKB-KW"/>
</dbReference>
<feature type="domain" description="C3H1-type" evidence="9">
    <location>
        <begin position="2"/>
        <end position="29"/>
    </location>
</feature>
<dbReference type="CDD" id="cd16521">
    <property type="entry name" value="RING-HC_MKRN"/>
    <property type="match status" value="1"/>
</dbReference>